<organism evidence="1 2">
    <name type="scientific">Thermosipho affectus</name>
    <dbReference type="NCBI Taxonomy" id="660294"/>
    <lineage>
        <taxon>Bacteria</taxon>
        <taxon>Thermotogati</taxon>
        <taxon>Thermotogota</taxon>
        <taxon>Thermotogae</taxon>
        <taxon>Thermotogales</taxon>
        <taxon>Fervidobacteriaceae</taxon>
        <taxon>Thermosipho</taxon>
    </lineage>
</organism>
<dbReference type="EMBL" id="LBFC01000006">
    <property type="protein sequence ID" value="ONN27679.1"/>
    <property type="molecule type" value="Genomic_DNA"/>
</dbReference>
<reference evidence="1 2" key="1">
    <citation type="submission" date="2015-06" db="EMBL/GenBank/DDBJ databases">
        <title>Genome sequencing of Thermotogales isolates from hydrothermal vents.</title>
        <authorList>
            <person name="Haverkamp T.H."/>
            <person name="Kublanov I.V."/>
            <person name="Nesbo C.L."/>
        </authorList>
    </citation>
    <scope>NUCLEOTIDE SEQUENCE [LARGE SCALE GENOMIC DNA]</scope>
    <source>
        <strain evidence="2">ik275mar</strain>
    </source>
</reference>
<accession>A0ABX3IK65</accession>
<evidence type="ECO:0000313" key="1">
    <source>
        <dbReference type="EMBL" id="ONN27679.1"/>
    </source>
</evidence>
<keyword evidence="2" id="KW-1185">Reference proteome</keyword>
<proteinExistence type="predicted"/>
<gene>
    <name evidence="1" type="ORF">XJ44_01495</name>
</gene>
<name>A0ABX3IK65_9BACT</name>
<comment type="caution">
    <text evidence="1">The sequence shown here is derived from an EMBL/GenBank/DDBJ whole genome shotgun (WGS) entry which is preliminary data.</text>
</comment>
<evidence type="ECO:0000313" key="2">
    <source>
        <dbReference type="Proteomes" id="UP000242616"/>
    </source>
</evidence>
<sequence length="61" mass="7587">MNNLKHVKKRNTSRQEKIAWLQYSTKAMLFEKLIIDFFYYTFEDKYNLEPLFYLSIFIKLL</sequence>
<protein>
    <submittedName>
        <fullName evidence="1">Uncharacterized protein</fullName>
    </submittedName>
</protein>
<dbReference type="Proteomes" id="UP000242616">
    <property type="component" value="Unassembled WGS sequence"/>
</dbReference>